<dbReference type="Pfam" id="PF13408">
    <property type="entry name" value="Zn_ribbon_recom"/>
    <property type="match status" value="1"/>
</dbReference>
<gene>
    <name evidence="3" type="primary">tnpR_4</name>
    <name evidence="3" type="ORF">RTSSTS7063_02488</name>
</gene>
<dbReference type="PROSITE" id="PS51736">
    <property type="entry name" value="RECOMBINASES_3"/>
    <property type="match status" value="1"/>
</dbReference>
<dbReference type="SMART" id="SM00857">
    <property type="entry name" value="Resolvase"/>
    <property type="match status" value="1"/>
</dbReference>
<dbReference type="Pfam" id="PF00239">
    <property type="entry name" value="Resolvase"/>
    <property type="match status" value="1"/>
</dbReference>
<dbReference type="InterPro" id="IPR036162">
    <property type="entry name" value="Resolvase-like_N_sf"/>
</dbReference>
<dbReference type="Gene3D" id="3.90.1750.20">
    <property type="entry name" value="Putative Large Serine Recombinase, Chain B, Domain 2"/>
    <property type="match status" value="1"/>
</dbReference>
<dbReference type="PANTHER" id="PTHR30461:SF23">
    <property type="entry name" value="DNA RECOMBINASE-RELATED"/>
    <property type="match status" value="1"/>
</dbReference>
<organism evidence="3 4">
    <name type="scientific">[Ruminococcus] torques</name>
    <dbReference type="NCBI Taxonomy" id="33039"/>
    <lineage>
        <taxon>Bacteria</taxon>
        <taxon>Bacillati</taxon>
        <taxon>Bacillota</taxon>
        <taxon>Clostridia</taxon>
        <taxon>Lachnospirales</taxon>
        <taxon>Lachnospiraceae</taxon>
        <taxon>Mediterraneibacter</taxon>
    </lineage>
</organism>
<evidence type="ECO:0000313" key="3">
    <source>
        <dbReference type="EMBL" id="VUX19046.1"/>
    </source>
</evidence>
<dbReference type="RefSeq" id="WP_144367707.1">
    <property type="nucleotide sequence ID" value="NZ_CABHNA010000086.1"/>
</dbReference>
<dbReference type="GO" id="GO:0003677">
    <property type="term" value="F:DNA binding"/>
    <property type="evidence" value="ECO:0007669"/>
    <property type="project" value="InterPro"/>
</dbReference>
<evidence type="ECO:0000259" key="2">
    <source>
        <dbReference type="PROSITE" id="PS51737"/>
    </source>
</evidence>
<dbReference type="Proteomes" id="UP000363661">
    <property type="component" value="Unassembled WGS sequence"/>
</dbReference>
<proteinExistence type="predicted"/>
<evidence type="ECO:0000259" key="1">
    <source>
        <dbReference type="PROSITE" id="PS51736"/>
    </source>
</evidence>
<feature type="domain" description="Resolvase/invertase-type recombinase catalytic" evidence="1">
    <location>
        <begin position="6"/>
        <end position="154"/>
    </location>
</feature>
<reference evidence="3 4" key="1">
    <citation type="submission" date="2019-07" db="EMBL/GenBank/DDBJ databases">
        <authorList>
            <person name="Hibberd C M."/>
            <person name="Gehrig L. J."/>
            <person name="Chang H.-W."/>
            <person name="Venkatesh S."/>
        </authorList>
    </citation>
    <scope>NUCLEOTIDE SEQUENCE [LARGE SCALE GENOMIC DNA]</scope>
    <source>
        <strain evidence="3">Ruminococcus_torques_SSTS_Bg7063</strain>
    </source>
</reference>
<dbReference type="Gene3D" id="3.40.50.1390">
    <property type="entry name" value="Resolvase, N-terminal catalytic domain"/>
    <property type="match status" value="1"/>
</dbReference>
<dbReference type="InterPro" id="IPR025827">
    <property type="entry name" value="Zn_ribbon_recom_dom"/>
</dbReference>
<dbReference type="CDD" id="cd00338">
    <property type="entry name" value="Ser_Recombinase"/>
    <property type="match status" value="1"/>
</dbReference>
<dbReference type="InterPro" id="IPR038109">
    <property type="entry name" value="DNA_bind_recomb_sf"/>
</dbReference>
<dbReference type="SUPFAM" id="SSF53041">
    <property type="entry name" value="Resolvase-like"/>
    <property type="match status" value="1"/>
</dbReference>
<protein>
    <submittedName>
        <fullName evidence="3">Transposon Tn3 resolvase</fullName>
    </submittedName>
</protein>
<name>A0A564UHM8_9FIRM</name>
<dbReference type="PROSITE" id="PS51737">
    <property type="entry name" value="RECOMBINASE_DNA_BIND"/>
    <property type="match status" value="1"/>
</dbReference>
<dbReference type="InterPro" id="IPR011109">
    <property type="entry name" value="DNA_bind_recombinase_dom"/>
</dbReference>
<evidence type="ECO:0000313" key="4">
    <source>
        <dbReference type="Proteomes" id="UP000363661"/>
    </source>
</evidence>
<dbReference type="PANTHER" id="PTHR30461">
    <property type="entry name" value="DNA-INVERTASE FROM LAMBDOID PROPHAGE"/>
    <property type="match status" value="1"/>
</dbReference>
<keyword evidence="4" id="KW-1185">Reference proteome</keyword>
<dbReference type="AlphaFoldDB" id="A0A564UHM8"/>
<accession>A0A564UHM8</accession>
<feature type="domain" description="Recombinase" evidence="2">
    <location>
        <begin position="162"/>
        <end position="286"/>
    </location>
</feature>
<sequence length="418" mass="48166">MPKELKVAAYVRVSVESVQMHHSLEAQKEYYKQMIDNKPNWEFAGIYADKGISGTRIKQRTGFCEMIRDCEAGKINKILVKSVSRFSRNTVDLLNIVRKLKSQNISVWFEEQKIDSMTEEGELMLTLIVSIAQAESESISENEKWAIRKRFEQGIGNTKRRTFGYKWADDQMVIVPEEAEVVKQIFSDFLGGSSYMKIVDRLTEKGITTVNGKLFSTSAISRILRNITYTGNTLLQKTFIQDPISKKKKINKGELPQYFVENTHEAIIEMDTFQKVQEIFAYNKEVGKFPYNRTGKMYPFTKKVICGRCGRHYTRQLWNTSKNGEKCPTWVCTGKKAEKYRRCDSKNIPEAKLMEASAKVLGIPEFDEELFFDKVESITVQGVHELLFCLHDGTEVIQHWEHTAQKASWTESSANFVD</sequence>
<dbReference type="GO" id="GO:0000150">
    <property type="term" value="F:DNA strand exchange activity"/>
    <property type="evidence" value="ECO:0007669"/>
    <property type="project" value="InterPro"/>
</dbReference>
<dbReference type="InterPro" id="IPR006119">
    <property type="entry name" value="Resolv_N"/>
</dbReference>
<dbReference type="Pfam" id="PF07508">
    <property type="entry name" value="Recombinase"/>
    <property type="match status" value="1"/>
</dbReference>
<dbReference type="InterPro" id="IPR050639">
    <property type="entry name" value="SSR_resolvase"/>
</dbReference>
<dbReference type="EMBL" id="CABHNA010000086">
    <property type="protein sequence ID" value="VUX19046.1"/>
    <property type="molecule type" value="Genomic_DNA"/>
</dbReference>